<keyword evidence="1" id="KW-0812">Transmembrane</keyword>
<feature type="transmembrane region" description="Helical" evidence="1">
    <location>
        <begin position="78"/>
        <end position="96"/>
    </location>
</feature>
<feature type="non-terminal residue" evidence="2">
    <location>
        <position position="98"/>
    </location>
</feature>
<evidence type="ECO:0000313" key="2">
    <source>
        <dbReference type="EMBL" id="GAG99310.1"/>
    </source>
</evidence>
<feature type="transmembrane region" description="Helical" evidence="1">
    <location>
        <begin position="23"/>
        <end position="42"/>
    </location>
</feature>
<gene>
    <name evidence="2" type="ORF">S01H4_39433</name>
</gene>
<protein>
    <submittedName>
        <fullName evidence="2">Uncharacterized protein</fullName>
    </submittedName>
</protein>
<dbReference type="AlphaFoldDB" id="X1BW75"/>
<name>X1BW75_9ZZZZ</name>
<sequence length="98" mass="11276">MPVRGGLHYGKREAFNDWPRPTATTYIASASLLIAFYLAKRLITRLIDSLDIRLIAYVALVNFVLPFIYLRWTAWPAINVYFLGNWIYMPIAVLTVPT</sequence>
<dbReference type="EMBL" id="BART01021359">
    <property type="protein sequence ID" value="GAG99310.1"/>
    <property type="molecule type" value="Genomic_DNA"/>
</dbReference>
<proteinExistence type="predicted"/>
<comment type="caution">
    <text evidence="2">The sequence shown here is derived from an EMBL/GenBank/DDBJ whole genome shotgun (WGS) entry which is preliminary data.</text>
</comment>
<organism evidence="2">
    <name type="scientific">marine sediment metagenome</name>
    <dbReference type="NCBI Taxonomy" id="412755"/>
    <lineage>
        <taxon>unclassified sequences</taxon>
        <taxon>metagenomes</taxon>
        <taxon>ecological metagenomes</taxon>
    </lineage>
</organism>
<keyword evidence="1" id="KW-0472">Membrane</keyword>
<keyword evidence="1" id="KW-1133">Transmembrane helix</keyword>
<feature type="transmembrane region" description="Helical" evidence="1">
    <location>
        <begin position="54"/>
        <end position="72"/>
    </location>
</feature>
<evidence type="ECO:0000256" key="1">
    <source>
        <dbReference type="SAM" id="Phobius"/>
    </source>
</evidence>
<reference evidence="2" key="1">
    <citation type="journal article" date="2014" name="Front. Microbiol.">
        <title>High frequency of phylogenetically diverse reductive dehalogenase-homologous genes in deep subseafloor sedimentary metagenomes.</title>
        <authorList>
            <person name="Kawai M."/>
            <person name="Futagami T."/>
            <person name="Toyoda A."/>
            <person name="Takaki Y."/>
            <person name="Nishi S."/>
            <person name="Hori S."/>
            <person name="Arai W."/>
            <person name="Tsubouchi T."/>
            <person name="Morono Y."/>
            <person name="Uchiyama I."/>
            <person name="Ito T."/>
            <person name="Fujiyama A."/>
            <person name="Inagaki F."/>
            <person name="Takami H."/>
        </authorList>
    </citation>
    <scope>NUCLEOTIDE SEQUENCE</scope>
    <source>
        <strain evidence="2">Expedition CK06-06</strain>
    </source>
</reference>
<accession>X1BW75</accession>